<keyword evidence="3" id="KW-0249">Electron transport</keyword>
<keyword evidence="8" id="KW-1185">Reference proteome</keyword>
<dbReference type="Proteomes" id="UP001159364">
    <property type="component" value="Linkage Group LG05"/>
</dbReference>
<accession>A0AAV8TG49</accession>
<evidence type="ECO:0000313" key="7">
    <source>
        <dbReference type="EMBL" id="KAJ8765139.1"/>
    </source>
</evidence>
<evidence type="ECO:0000256" key="3">
    <source>
        <dbReference type="ARBA" id="ARBA00022982"/>
    </source>
</evidence>
<evidence type="ECO:0000256" key="1">
    <source>
        <dbReference type="ARBA" id="ARBA00022448"/>
    </source>
</evidence>
<dbReference type="PROSITE" id="PS51485">
    <property type="entry name" value="PHYTOCYANIN"/>
    <property type="match status" value="1"/>
</dbReference>
<dbReference type="CDD" id="cd04216">
    <property type="entry name" value="Phytocyanin"/>
    <property type="match status" value="1"/>
</dbReference>
<evidence type="ECO:0000259" key="6">
    <source>
        <dbReference type="PROSITE" id="PS51485"/>
    </source>
</evidence>
<dbReference type="FunFam" id="2.60.40.420:FF:000003">
    <property type="entry name" value="Blue copper"/>
    <property type="match status" value="1"/>
</dbReference>
<keyword evidence="4" id="KW-0186">Copper</keyword>
<feature type="domain" description="Phytocyanin" evidence="6">
    <location>
        <begin position="31"/>
        <end position="131"/>
    </location>
</feature>
<evidence type="ECO:0000256" key="4">
    <source>
        <dbReference type="ARBA" id="ARBA00023008"/>
    </source>
</evidence>
<keyword evidence="5" id="KW-0325">Glycoprotein</keyword>
<dbReference type="Pfam" id="PF02298">
    <property type="entry name" value="Cu_bind_like"/>
    <property type="match status" value="1"/>
</dbReference>
<proteinExistence type="predicted"/>
<sequence>MAETKTFKCGYSPLTIFTTISLCFSTCVTSKIFTVGGEEEWDMGTNYGKWSSQYNFSVGDVLVFKYLIGQHNVYEVTESTYRSCNASTGVLAKYESGEDEVELKQARKYWFICSIQGHCLGGMRFVLNVGGSNSTITHAAATSPANYSPFLAVDQRWRFFAFLVEIGFLFKLCG</sequence>
<dbReference type="GO" id="GO:0009055">
    <property type="term" value="F:electron transfer activity"/>
    <property type="evidence" value="ECO:0007669"/>
    <property type="project" value="InterPro"/>
</dbReference>
<dbReference type="InterPro" id="IPR008972">
    <property type="entry name" value="Cupredoxin"/>
</dbReference>
<dbReference type="GO" id="GO:0046872">
    <property type="term" value="F:metal ion binding"/>
    <property type="evidence" value="ECO:0007669"/>
    <property type="project" value="UniProtKB-KW"/>
</dbReference>
<dbReference type="SUPFAM" id="SSF49503">
    <property type="entry name" value="Cupredoxins"/>
    <property type="match status" value="1"/>
</dbReference>
<keyword evidence="2" id="KW-0479">Metal-binding</keyword>
<gene>
    <name evidence="7" type="ORF">K2173_010630</name>
</gene>
<dbReference type="InterPro" id="IPR003245">
    <property type="entry name" value="Phytocyanin_dom"/>
</dbReference>
<dbReference type="InterPro" id="IPR039391">
    <property type="entry name" value="Phytocyanin-like"/>
</dbReference>
<dbReference type="EMBL" id="JAIWQS010000005">
    <property type="protein sequence ID" value="KAJ8765139.1"/>
    <property type="molecule type" value="Genomic_DNA"/>
</dbReference>
<dbReference type="PANTHER" id="PTHR33021">
    <property type="entry name" value="BLUE COPPER PROTEIN"/>
    <property type="match status" value="1"/>
</dbReference>
<name>A0AAV8TG49_9ROSI</name>
<evidence type="ECO:0000313" key="8">
    <source>
        <dbReference type="Proteomes" id="UP001159364"/>
    </source>
</evidence>
<dbReference type="PANTHER" id="PTHR33021:SF179">
    <property type="entry name" value="OS09G0541100 PROTEIN"/>
    <property type="match status" value="1"/>
</dbReference>
<evidence type="ECO:0000256" key="5">
    <source>
        <dbReference type="ARBA" id="ARBA00023180"/>
    </source>
</evidence>
<dbReference type="AlphaFoldDB" id="A0AAV8TG49"/>
<evidence type="ECO:0000256" key="2">
    <source>
        <dbReference type="ARBA" id="ARBA00022723"/>
    </source>
</evidence>
<protein>
    <recommendedName>
        <fullName evidence="6">Phytocyanin domain-containing protein</fullName>
    </recommendedName>
</protein>
<dbReference type="GO" id="GO:0005886">
    <property type="term" value="C:plasma membrane"/>
    <property type="evidence" value="ECO:0007669"/>
    <property type="project" value="TreeGrafter"/>
</dbReference>
<comment type="caution">
    <text evidence="7">The sequence shown here is derived from an EMBL/GenBank/DDBJ whole genome shotgun (WGS) entry which is preliminary data.</text>
</comment>
<reference evidence="7 8" key="1">
    <citation type="submission" date="2021-09" db="EMBL/GenBank/DDBJ databases">
        <title>Genomic insights and catalytic innovation underlie evolution of tropane alkaloids biosynthesis.</title>
        <authorList>
            <person name="Wang Y.-J."/>
            <person name="Tian T."/>
            <person name="Huang J.-P."/>
            <person name="Huang S.-X."/>
        </authorList>
    </citation>
    <scope>NUCLEOTIDE SEQUENCE [LARGE SCALE GENOMIC DNA]</scope>
    <source>
        <strain evidence="7">KIB-2018</strain>
        <tissue evidence="7">Leaf</tissue>
    </source>
</reference>
<dbReference type="Gene3D" id="2.60.40.420">
    <property type="entry name" value="Cupredoxins - blue copper proteins"/>
    <property type="match status" value="1"/>
</dbReference>
<keyword evidence="1" id="KW-0813">Transport</keyword>
<organism evidence="7 8">
    <name type="scientific">Erythroxylum novogranatense</name>
    <dbReference type="NCBI Taxonomy" id="1862640"/>
    <lineage>
        <taxon>Eukaryota</taxon>
        <taxon>Viridiplantae</taxon>
        <taxon>Streptophyta</taxon>
        <taxon>Embryophyta</taxon>
        <taxon>Tracheophyta</taxon>
        <taxon>Spermatophyta</taxon>
        <taxon>Magnoliopsida</taxon>
        <taxon>eudicotyledons</taxon>
        <taxon>Gunneridae</taxon>
        <taxon>Pentapetalae</taxon>
        <taxon>rosids</taxon>
        <taxon>fabids</taxon>
        <taxon>Malpighiales</taxon>
        <taxon>Erythroxylaceae</taxon>
        <taxon>Erythroxylum</taxon>
    </lineage>
</organism>